<dbReference type="InterPro" id="IPR029151">
    <property type="entry name" value="Sensor-like_sf"/>
</dbReference>
<evidence type="ECO:0000256" key="3">
    <source>
        <dbReference type="ARBA" id="ARBA00022692"/>
    </source>
</evidence>
<dbReference type="EC" id="2.7.13.3" evidence="8"/>
<dbReference type="Gene3D" id="3.30.450.20">
    <property type="entry name" value="PAS domain"/>
    <property type="match status" value="2"/>
</dbReference>
<accession>A0A377KEU0</accession>
<keyword evidence="5 6" id="KW-0472">Membrane</keyword>
<keyword evidence="4 6" id="KW-1133">Transmembrane helix</keyword>
<feature type="domain" description="Cache" evidence="7">
    <location>
        <begin position="50"/>
        <end position="190"/>
    </location>
</feature>
<dbReference type="AlphaFoldDB" id="A0A377KEU0"/>
<feature type="transmembrane region" description="Helical" evidence="6">
    <location>
        <begin position="20"/>
        <end position="38"/>
    </location>
</feature>
<name>A0A377KEU0_ECOLX</name>
<evidence type="ECO:0000256" key="1">
    <source>
        <dbReference type="ARBA" id="ARBA00004651"/>
    </source>
</evidence>
<dbReference type="SUPFAM" id="SSF103190">
    <property type="entry name" value="Sensory domain-like"/>
    <property type="match status" value="1"/>
</dbReference>
<dbReference type="Proteomes" id="UP000254181">
    <property type="component" value="Unassembled WGS sequence"/>
</dbReference>
<dbReference type="Pfam" id="PF02743">
    <property type="entry name" value="dCache_1"/>
    <property type="match status" value="1"/>
</dbReference>
<organism evidence="8 9">
    <name type="scientific">Escherichia coli</name>
    <dbReference type="NCBI Taxonomy" id="562"/>
    <lineage>
        <taxon>Bacteria</taxon>
        <taxon>Pseudomonadati</taxon>
        <taxon>Pseudomonadota</taxon>
        <taxon>Gammaproteobacteria</taxon>
        <taxon>Enterobacterales</taxon>
        <taxon>Enterobacteriaceae</taxon>
        <taxon>Escherichia</taxon>
    </lineage>
</organism>
<evidence type="ECO:0000256" key="4">
    <source>
        <dbReference type="ARBA" id="ARBA00022989"/>
    </source>
</evidence>
<dbReference type="InterPro" id="IPR033479">
    <property type="entry name" value="dCache_1"/>
</dbReference>
<evidence type="ECO:0000259" key="7">
    <source>
        <dbReference type="Pfam" id="PF02743"/>
    </source>
</evidence>
<evidence type="ECO:0000256" key="6">
    <source>
        <dbReference type="SAM" id="Phobius"/>
    </source>
</evidence>
<proteinExistence type="predicted"/>
<dbReference type="GO" id="GO:0004673">
    <property type="term" value="F:protein histidine kinase activity"/>
    <property type="evidence" value="ECO:0007669"/>
    <property type="project" value="UniProtKB-EC"/>
</dbReference>
<evidence type="ECO:0000256" key="2">
    <source>
        <dbReference type="ARBA" id="ARBA00022475"/>
    </source>
</evidence>
<gene>
    <name evidence="8" type="primary">dctB_1</name>
    <name evidence="8" type="ORF">NCTC9075_06314</name>
</gene>
<comment type="subcellular location">
    <subcellularLocation>
        <location evidence="1">Cell membrane</location>
        <topology evidence="1">Multi-pass membrane protein</topology>
    </subcellularLocation>
</comment>
<keyword evidence="3 6" id="KW-0812">Transmembrane</keyword>
<dbReference type="EMBL" id="UGEM01000004">
    <property type="protein sequence ID" value="STP22814.1"/>
    <property type="molecule type" value="Genomic_DNA"/>
</dbReference>
<evidence type="ECO:0000313" key="8">
    <source>
        <dbReference type="EMBL" id="STP22814.1"/>
    </source>
</evidence>
<evidence type="ECO:0000256" key="5">
    <source>
        <dbReference type="ARBA" id="ARBA00023136"/>
    </source>
</evidence>
<evidence type="ECO:0000313" key="9">
    <source>
        <dbReference type="Proteomes" id="UP000254181"/>
    </source>
</evidence>
<reference evidence="8 9" key="1">
    <citation type="submission" date="2018-06" db="EMBL/GenBank/DDBJ databases">
        <authorList>
            <consortium name="Pathogen Informatics"/>
            <person name="Doyle S."/>
        </authorList>
    </citation>
    <scope>NUCLEOTIDE SEQUENCE [LARGE SCALE GENOMIC DNA]</scope>
    <source>
        <strain evidence="8 9">NCTC9075</strain>
    </source>
</reference>
<keyword evidence="8" id="KW-0808">Transferase</keyword>
<sequence length="208" mass="23733">MKISWNYIFKNKWRFHITSISLFLIMLAVSIAFLHLRFNTLSGTDKMRLEMYKSTLYSTIEQFYVLPYMLSTDHIIRQAVITPDDMTSSETQSTNCTFQYSTQNRSNIILDTQGKAIASSNWQDPGSYVGQNYSYRPYYKHAMSGLNGRFYGIGSTTNTPGFFLSTSIKDKGKIVGVVVVKISLNEIEKAWAEGPENIIVNDEHGIIF</sequence>
<protein>
    <submittedName>
        <fullName evidence="8">C4-dicarboxylate transport sensor protein</fullName>
        <ecNumber evidence="8">2.7.13.3</ecNumber>
    </submittedName>
</protein>
<dbReference type="GO" id="GO:0005886">
    <property type="term" value="C:plasma membrane"/>
    <property type="evidence" value="ECO:0007669"/>
    <property type="project" value="UniProtKB-SubCell"/>
</dbReference>
<keyword evidence="2" id="KW-1003">Cell membrane</keyword>